<dbReference type="GO" id="GO:0009086">
    <property type="term" value="P:methionine biosynthetic process"/>
    <property type="evidence" value="ECO:0007669"/>
    <property type="project" value="UniProtKB-KW"/>
</dbReference>
<reference evidence="6 7" key="1">
    <citation type="submission" date="2015-09" db="EMBL/GenBank/DDBJ databases">
        <title>A metagenomics-based metabolic model of nitrate-dependent anaerobic oxidation of methane by Methanoperedens-like archaea.</title>
        <authorList>
            <person name="Arshad A."/>
            <person name="Speth D.R."/>
            <person name="De Graaf R.M."/>
            <person name="Op Den Camp H.J."/>
            <person name="Jetten M.S."/>
            <person name="Welte C.U."/>
        </authorList>
    </citation>
    <scope>NUCLEOTIDE SEQUENCE [LARGE SCALE GENOMIC DNA]</scope>
</reference>
<evidence type="ECO:0000259" key="5">
    <source>
        <dbReference type="PROSITE" id="PS51371"/>
    </source>
</evidence>
<dbReference type="GO" id="GO:0003938">
    <property type="term" value="F:IMP dehydrogenase activity"/>
    <property type="evidence" value="ECO:0007669"/>
    <property type="project" value="UniProtKB-EC"/>
</dbReference>
<feature type="domain" description="CBS" evidence="5">
    <location>
        <begin position="235"/>
        <end position="286"/>
    </location>
</feature>
<evidence type="ECO:0000256" key="2">
    <source>
        <dbReference type="ARBA" id="ARBA00023122"/>
    </source>
</evidence>
<protein>
    <submittedName>
        <fullName evidence="6">Inosine-5'-monophosphate dehydrogenase</fullName>
        <ecNumber evidence="6">1.1.1.205</ecNumber>
    </submittedName>
</protein>
<keyword evidence="6" id="KW-0560">Oxidoreductase</keyword>
<dbReference type="Pfam" id="PF00571">
    <property type="entry name" value="CBS"/>
    <property type="match status" value="4"/>
</dbReference>
<dbReference type="Gene3D" id="3.10.580.10">
    <property type="entry name" value="CBS-domain"/>
    <property type="match status" value="2"/>
</dbReference>
<dbReference type="PANTHER" id="PTHR43080">
    <property type="entry name" value="CBS DOMAIN-CONTAINING PROTEIN CBSX3, MITOCHONDRIAL"/>
    <property type="match status" value="1"/>
</dbReference>
<dbReference type="AlphaFoldDB" id="A0A0P8CAA0"/>
<evidence type="ECO:0000313" key="6">
    <source>
        <dbReference type="EMBL" id="KPQ43716.1"/>
    </source>
</evidence>
<accession>A0A0P8CAA0</accession>
<gene>
    <name evidence="6" type="primary">guaB</name>
    <name evidence="6" type="ORF">MPEBLZ_01736</name>
</gene>
<evidence type="ECO:0000313" key="7">
    <source>
        <dbReference type="Proteomes" id="UP000050360"/>
    </source>
</evidence>
<name>A0A0P8CAA0_9EURY</name>
<dbReference type="SUPFAM" id="SSF54631">
    <property type="entry name" value="CBS-domain pair"/>
    <property type="match status" value="2"/>
</dbReference>
<sequence length="286" mass="31177">MPNTPHTIKVDDVMVRDVARAELPGSRDEVLEILKSKHISGVPIVKGSELVGIVTRTDLLKHPEEEQIALLMTRNPITITPDKSIVDAARIILNNKIRRLPVVEDSVLTGLITIADIVGAIGRLNITSPISDHIGNGVVSVWSETPLCVVGEIMEIADVKAVPILDSALTLVGVASDKDLISASIIDDKTEMSNMSAGSDDDAWTWESMRDTMSLYYSVSKIQLPNSPVKKIIKLTGEPETALLSSSVSECARKMRRHRIDQLPVVTNTKKLLGLVRDKDLLKAIV</sequence>
<dbReference type="PATRIC" id="fig|1719120.3.peg.1896"/>
<evidence type="ECO:0000256" key="3">
    <source>
        <dbReference type="ARBA" id="ARBA00023167"/>
    </source>
</evidence>
<keyword evidence="1" id="KW-0028">Amino-acid biosynthesis</keyword>
<dbReference type="InterPro" id="IPR046342">
    <property type="entry name" value="CBS_dom_sf"/>
</dbReference>
<evidence type="ECO:0000256" key="1">
    <source>
        <dbReference type="ARBA" id="ARBA00022605"/>
    </source>
</evidence>
<evidence type="ECO:0000256" key="4">
    <source>
        <dbReference type="PROSITE-ProRule" id="PRU00703"/>
    </source>
</evidence>
<dbReference type="CDD" id="cd04614">
    <property type="entry name" value="CBS_pair_arch2_repeat2"/>
    <property type="match status" value="1"/>
</dbReference>
<comment type="caution">
    <text evidence="6">The sequence shown here is derived from an EMBL/GenBank/DDBJ whole genome shotgun (WGS) entry which is preliminary data.</text>
</comment>
<keyword evidence="3" id="KW-0486">Methionine biosynthesis</keyword>
<dbReference type="InterPro" id="IPR000644">
    <property type="entry name" value="CBS_dom"/>
</dbReference>
<dbReference type="SMART" id="SM00116">
    <property type="entry name" value="CBS"/>
    <property type="match status" value="4"/>
</dbReference>
<proteinExistence type="predicted"/>
<dbReference type="PANTHER" id="PTHR43080:SF29">
    <property type="entry name" value="OS02G0818000 PROTEIN"/>
    <property type="match status" value="1"/>
</dbReference>
<organism evidence="6 7">
    <name type="scientific">Candidatus Methanoperedens nitratireducens</name>
    <dbReference type="NCBI Taxonomy" id="1392998"/>
    <lineage>
        <taxon>Archaea</taxon>
        <taxon>Methanobacteriati</taxon>
        <taxon>Methanobacteriota</taxon>
        <taxon>Stenosarchaea group</taxon>
        <taxon>Methanomicrobia</taxon>
        <taxon>Methanosarcinales</taxon>
        <taxon>ANME-2 cluster</taxon>
        <taxon>Candidatus Methanoperedentaceae</taxon>
        <taxon>Candidatus Methanoperedens</taxon>
    </lineage>
</organism>
<dbReference type="EMBL" id="LKCM01000132">
    <property type="protein sequence ID" value="KPQ43716.1"/>
    <property type="molecule type" value="Genomic_DNA"/>
</dbReference>
<dbReference type="Proteomes" id="UP000050360">
    <property type="component" value="Unassembled WGS sequence"/>
</dbReference>
<feature type="domain" description="CBS" evidence="5">
    <location>
        <begin position="14"/>
        <end position="70"/>
    </location>
</feature>
<keyword evidence="2 4" id="KW-0129">CBS domain</keyword>
<dbReference type="EC" id="1.1.1.205" evidence="6"/>
<dbReference type="PROSITE" id="PS51371">
    <property type="entry name" value="CBS"/>
    <property type="match status" value="3"/>
</dbReference>
<feature type="domain" description="CBS" evidence="5">
    <location>
        <begin position="72"/>
        <end position="128"/>
    </location>
</feature>
<dbReference type="InterPro" id="IPR051257">
    <property type="entry name" value="Diverse_CBS-Domain"/>
</dbReference>